<evidence type="ECO:0000313" key="2">
    <source>
        <dbReference type="EMBL" id="KAE8161395.1"/>
    </source>
</evidence>
<evidence type="ECO:0008006" key="4">
    <source>
        <dbReference type="Google" id="ProtNLM"/>
    </source>
</evidence>
<protein>
    <recommendedName>
        <fullName evidence="4">Aflatoxin regulatory protein domain-containing protein</fullName>
    </recommendedName>
</protein>
<keyword evidence="3" id="KW-1185">Reference proteome</keyword>
<gene>
    <name evidence="2" type="ORF">BDV40DRAFT_301446</name>
</gene>
<proteinExistence type="predicted"/>
<dbReference type="Proteomes" id="UP000326950">
    <property type="component" value="Unassembled WGS sequence"/>
</dbReference>
<evidence type="ECO:0000256" key="1">
    <source>
        <dbReference type="SAM" id="MobiDB-lite"/>
    </source>
</evidence>
<sequence length="266" mass="29721">MIEEGFADGNHKPDQMRTLDVANHYLWNVTIPEEVHNLDTSTIDYLTQDASFSSLPFFRDPQQDTEKAHGAGCPPEPASKPGTNSKSTPCSCLSQILRTFETVQLATALGLQDTPETFYSTARNALCLQKDALASCETLSECPTCSSQSEHITMVTYISDRMLTSIRDLVLSMTRSVAYKDGLISSQSGSYGDPRDTGLETRQCKLDNEDVMQVLRSLVNVRITKLSSLLNKLDKIVMIHQWSCHESTVRDLQERFNQTIIMVRMG</sequence>
<organism evidence="2 3">
    <name type="scientific">Aspergillus tamarii</name>
    <dbReference type="NCBI Taxonomy" id="41984"/>
    <lineage>
        <taxon>Eukaryota</taxon>
        <taxon>Fungi</taxon>
        <taxon>Dikarya</taxon>
        <taxon>Ascomycota</taxon>
        <taxon>Pezizomycotina</taxon>
        <taxon>Eurotiomycetes</taxon>
        <taxon>Eurotiomycetidae</taxon>
        <taxon>Eurotiales</taxon>
        <taxon>Aspergillaceae</taxon>
        <taxon>Aspergillus</taxon>
        <taxon>Aspergillus subgen. Circumdati</taxon>
    </lineage>
</organism>
<dbReference type="OrthoDB" id="4356994at2759"/>
<evidence type="ECO:0000313" key="3">
    <source>
        <dbReference type="Proteomes" id="UP000326950"/>
    </source>
</evidence>
<reference evidence="2 3" key="1">
    <citation type="submission" date="2019-04" db="EMBL/GenBank/DDBJ databases">
        <title>Friends and foes A comparative genomics study of 23 Aspergillus species from section Flavi.</title>
        <authorList>
            <consortium name="DOE Joint Genome Institute"/>
            <person name="Kjaerbolling I."/>
            <person name="Vesth T."/>
            <person name="Frisvad J.C."/>
            <person name="Nybo J.L."/>
            <person name="Theobald S."/>
            <person name="Kildgaard S."/>
            <person name="Isbrandt T."/>
            <person name="Kuo A."/>
            <person name="Sato A."/>
            <person name="Lyhne E.K."/>
            <person name="Kogle M.E."/>
            <person name="Wiebenga A."/>
            <person name="Kun R.S."/>
            <person name="Lubbers R.J."/>
            <person name="Makela M.R."/>
            <person name="Barry K."/>
            <person name="Chovatia M."/>
            <person name="Clum A."/>
            <person name="Daum C."/>
            <person name="Haridas S."/>
            <person name="He G."/>
            <person name="LaButti K."/>
            <person name="Lipzen A."/>
            <person name="Mondo S."/>
            <person name="Riley R."/>
            <person name="Salamov A."/>
            <person name="Simmons B.A."/>
            <person name="Magnuson J.K."/>
            <person name="Henrissat B."/>
            <person name="Mortensen U.H."/>
            <person name="Larsen T.O."/>
            <person name="Devries R.P."/>
            <person name="Grigoriev I.V."/>
            <person name="Machida M."/>
            <person name="Baker S.E."/>
            <person name="Andersen M.R."/>
        </authorList>
    </citation>
    <scope>NUCLEOTIDE SEQUENCE [LARGE SCALE GENOMIC DNA]</scope>
    <source>
        <strain evidence="2 3">CBS 117626</strain>
    </source>
</reference>
<dbReference type="AlphaFoldDB" id="A0A5N6URX9"/>
<dbReference type="EMBL" id="ML738643">
    <property type="protein sequence ID" value="KAE8161395.1"/>
    <property type="molecule type" value="Genomic_DNA"/>
</dbReference>
<accession>A0A5N6URX9</accession>
<name>A0A5N6URX9_ASPTM</name>
<feature type="region of interest" description="Disordered" evidence="1">
    <location>
        <begin position="56"/>
        <end position="86"/>
    </location>
</feature>